<evidence type="ECO:0000256" key="10">
    <source>
        <dbReference type="SAM" id="Phobius"/>
    </source>
</evidence>
<proteinExistence type="inferred from homology"/>
<comment type="similarity">
    <text evidence="9">Belongs to the MurJ/MviN family.</text>
</comment>
<sequence length="477" mass="52854">MKNTALLRNKAFVKIFSSGLQALAVQVLGSVFFYLISVYLSKDSFGAISWMNALSIFITTILGFGLEQVVVRRIAASGRSDWAAAAFLFHSIAAFFTALLVLLLLSMLVKDSAGIYRILPWFFVAQGLLFIGIPLKQYLNAKEKFTPYGIIAVITNSARIVAAVWLIDNKQLEVSTIVTAMICTAVVELLALLIYIITKTGFVFKVRFQAYKKLLKEASAQYVSVIFDMSLSRMDWLLLGFMASKAVLADYSFAYRAYELSRLPMLIIAPVILPRLARLMAVKINTGFEERVNAFNRVELFLAMLITLILNILWTPLVGLITAGKYGATNATEFLILSACIPLQFFINLLWSVSFSAKKYKTVSTITVACATANIGLNLVAIPLLGGIGSALAFLATNLLQAFLYYRLVNKQVMKIGLLPFGFFLVAALAAWFVSGLLVVHFTIRLLLAMFVYITAALITKQLNKKHLQNSKQFLAR</sequence>
<dbReference type="KEGG" id="muh:HYN43_012195"/>
<dbReference type="AlphaFoldDB" id="A0A494VRJ9"/>
<evidence type="ECO:0000256" key="2">
    <source>
        <dbReference type="ARBA" id="ARBA00022475"/>
    </source>
</evidence>
<evidence type="ECO:0000256" key="8">
    <source>
        <dbReference type="ARBA" id="ARBA00060041"/>
    </source>
</evidence>
<evidence type="ECO:0000256" key="9">
    <source>
        <dbReference type="ARBA" id="ARBA00061532"/>
    </source>
</evidence>
<keyword evidence="5" id="KW-0573">Peptidoglycan synthesis</keyword>
<dbReference type="GO" id="GO:0009252">
    <property type="term" value="P:peptidoglycan biosynthetic process"/>
    <property type="evidence" value="ECO:0007669"/>
    <property type="project" value="UniProtKB-KW"/>
</dbReference>
<dbReference type="GO" id="GO:0005886">
    <property type="term" value="C:plasma membrane"/>
    <property type="evidence" value="ECO:0007669"/>
    <property type="project" value="UniProtKB-SubCell"/>
</dbReference>
<dbReference type="Pfam" id="PF03023">
    <property type="entry name" value="MurJ"/>
    <property type="match status" value="1"/>
</dbReference>
<dbReference type="GO" id="GO:0008360">
    <property type="term" value="P:regulation of cell shape"/>
    <property type="evidence" value="ECO:0007669"/>
    <property type="project" value="UniProtKB-KW"/>
</dbReference>
<dbReference type="EMBL" id="CP032869">
    <property type="protein sequence ID" value="AYL96000.1"/>
    <property type="molecule type" value="Genomic_DNA"/>
</dbReference>
<evidence type="ECO:0008006" key="13">
    <source>
        <dbReference type="Google" id="ProtNLM"/>
    </source>
</evidence>
<evidence type="ECO:0000313" key="11">
    <source>
        <dbReference type="EMBL" id="AYL96000.1"/>
    </source>
</evidence>
<feature type="transmembrane region" description="Helical" evidence="10">
    <location>
        <begin position="177"/>
        <end position="197"/>
    </location>
</feature>
<keyword evidence="12" id="KW-1185">Reference proteome</keyword>
<feature type="transmembrane region" description="Helical" evidence="10">
    <location>
        <begin position="48"/>
        <end position="70"/>
    </location>
</feature>
<dbReference type="PANTHER" id="PTHR30250">
    <property type="entry name" value="PST FAMILY PREDICTED COLANIC ACID TRANSPORTER"/>
    <property type="match status" value="1"/>
</dbReference>
<feature type="transmembrane region" description="Helical" evidence="10">
    <location>
        <begin position="416"/>
        <end position="434"/>
    </location>
</feature>
<comment type="function">
    <text evidence="8">Involved in peptidoglycan biosynthesis. Transports lipid-linked peptidoglycan precursors from the inner to the outer leaflet of the cytoplasmic membrane.</text>
</comment>
<evidence type="ECO:0000256" key="7">
    <source>
        <dbReference type="ARBA" id="ARBA00023136"/>
    </source>
</evidence>
<keyword evidence="7 10" id="KW-0472">Membrane</keyword>
<evidence type="ECO:0000256" key="4">
    <source>
        <dbReference type="ARBA" id="ARBA00022960"/>
    </source>
</evidence>
<feature type="transmembrane region" description="Helical" evidence="10">
    <location>
        <begin position="82"/>
        <end position="109"/>
    </location>
</feature>
<dbReference type="InterPro" id="IPR004268">
    <property type="entry name" value="MurJ"/>
</dbReference>
<evidence type="ECO:0000313" key="12">
    <source>
        <dbReference type="Proteomes" id="UP000270046"/>
    </source>
</evidence>
<feature type="transmembrane region" description="Helical" evidence="10">
    <location>
        <begin position="115"/>
        <end position="133"/>
    </location>
</feature>
<keyword evidence="3 10" id="KW-0812">Transmembrane</keyword>
<protein>
    <recommendedName>
        <fullName evidence="13">Polysaccharide biosynthesis protein C-terminal domain-containing protein</fullName>
    </recommendedName>
</protein>
<feature type="transmembrane region" description="Helical" evidence="10">
    <location>
        <begin position="12"/>
        <end position="36"/>
    </location>
</feature>
<organism evidence="11 12">
    <name type="scientific">Mucilaginibacter celer</name>
    <dbReference type="NCBI Taxonomy" id="2305508"/>
    <lineage>
        <taxon>Bacteria</taxon>
        <taxon>Pseudomonadati</taxon>
        <taxon>Bacteroidota</taxon>
        <taxon>Sphingobacteriia</taxon>
        <taxon>Sphingobacteriales</taxon>
        <taxon>Sphingobacteriaceae</taxon>
        <taxon>Mucilaginibacter</taxon>
    </lineage>
</organism>
<dbReference type="InterPro" id="IPR050833">
    <property type="entry name" value="Poly_Biosynth_Transport"/>
</dbReference>
<dbReference type="OrthoDB" id="661127at2"/>
<evidence type="ECO:0000256" key="6">
    <source>
        <dbReference type="ARBA" id="ARBA00022989"/>
    </source>
</evidence>
<feature type="transmembrane region" description="Helical" evidence="10">
    <location>
        <begin position="440"/>
        <end position="459"/>
    </location>
</feature>
<evidence type="ECO:0000256" key="5">
    <source>
        <dbReference type="ARBA" id="ARBA00022984"/>
    </source>
</evidence>
<gene>
    <name evidence="11" type="ORF">HYN43_012195</name>
</gene>
<keyword evidence="2" id="KW-1003">Cell membrane</keyword>
<feature type="transmembrane region" description="Helical" evidence="10">
    <location>
        <begin position="145"/>
        <end position="165"/>
    </location>
</feature>
<evidence type="ECO:0000256" key="1">
    <source>
        <dbReference type="ARBA" id="ARBA00004651"/>
    </source>
</evidence>
<name>A0A494VRJ9_9SPHI</name>
<reference evidence="11 12" key="1">
    <citation type="submission" date="2018-10" db="EMBL/GenBank/DDBJ databases">
        <title>Genome sequencing of Mucilaginibacter sp. HYN0043.</title>
        <authorList>
            <person name="Kim M."/>
            <person name="Yi H."/>
        </authorList>
    </citation>
    <scope>NUCLEOTIDE SEQUENCE [LARGE SCALE GENOMIC DNA]</scope>
    <source>
        <strain evidence="11 12">HYN0043</strain>
    </source>
</reference>
<evidence type="ECO:0000256" key="3">
    <source>
        <dbReference type="ARBA" id="ARBA00022692"/>
    </source>
</evidence>
<accession>A0A494VRJ9</accession>
<feature type="transmembrane region" description="Helical" evidence="10">
    <location>
        <begin position="334"/>
        <end position="351"/>
    </location>
</feature>
<dbReference type="PANTHER" id="PTHR30250:SF11">
    <property type="entry name" value="O-ANTIGEN TRANSPORTER-RELATED"/>
    <property type="match status" value="1"/>
</dbReference>
<keyword evidence="4" id="KW-0133">Cell shape</keyword>
<keyword evidence="6 10" id="KW-1133">Transmembrane helix</keyword>
<feature type="transmembrane region" description="Helical" evidence="10">
    <location>
        <begin position="298"/>
        <end position="322"/>
    </location>
</feature>
<comment type="subcellular location">
    <subcellularLocation>
        <location evidence="1">Cell membrane</location>
        <topology evidence="1">Multi-pass membrane protein</topology>
    </subcellularLocation>
</comment>
<dbReference type="Proteomes" id="UP000270046">
    <property type="component" value="Chromosome"/>
</dbReference>